<sequence length="171" mass="19482">MDEFKRQLLALLPRLRRFALTVSQAEHEADDLVQAAVERALRHAAQWTPGSALDSWMYRIIQNLWRDELRAHRRRAESLDDTDELVGEDGRDSHVQSLQWQELRLAMRSLPEEQRVVLNLVVLDGMSYQQAAEFLEVPIGTVMSRLARARARLAERLDGATHSGGNASSRA</sequence>
<dbReference type="InterPro" id="IPR007627">
    <property type="entry name" value="RNA_pol_sigma70_r2"/>
</dbReference>
<dbReference type="Pfam" id="PF04542">
    <property type="entry name" value="Sigma70_r2"/>
    <property type="match status" value="1"/>
</dbReference>
<dbReference type="PANTHER" id="PTHR43133">
    <property type="entry name" value="RNA POLYMERASE ECF-TYPE SIGMA FACTO"/>
    <property type="match status" value="1"/>
</dbReference>
<dbReference type="EMBL" id="FOFS01000001">
    <property type="protein sequence ID" value="SEP77704.1"/>
    <property type="molecule type" value="Genomic_DNA"/>
</dbReference>
<protein>
    <submittedName>
        <fullName evidence="7">RNA polymerase sigma-70 factor, ECF subfamily</fullName>
    </submittedName>
</protein>
<evidence type="ECO:0000313" key="8">
    <source>
        <dbReference type="Proteomes" id="UP000199233"/>
    </source>
</evidence>
<dbReference type="SUPFAM" id="SSF88946">
    <property type="entry name" value="Sigma2 domain of RNA polymerase sigma factors"/>
    <property type="match status" value="1"/>
</dbReference>
<evidence type="ECO:0000256" key="2">
    <source>
        <dbReference type="ARBA" id="ARBA00023015"/>
    </source>
</evidence>
<name>A0A1H9ALS1_9GAMM</name>
<dbReference type="InterPro" id="IPR013249">
    <property type="entry name" value="RNA_pol_sigma70_r4_t2"/>
</dbReference>
<keyword evidence="2" id="KW-0805">Transcription regulation</keyword>
<reference evidence="7 8" key="1">
    <citation type="submission" date="2016-10" db="EMBL/GenBank/DDBJ databases">
        <authorList>
            <person name="de Groot N.N."/>
        </authorList>
    </citation>
    <scope>NUCLEOTIDE SEQUENCE [LARGE SCALE GENOMIC DNA]</scope>
    <source>
        <strain evidence="7 8">DSM 25927</strain>
    </source>
</reference>
<comment type="similarity">
    <text evidence="1">Belongs to the sigma-70 factor family. ECF subfamily.</text>
</comment>
<dbReference type="PANTHER" id="PTHR43133:SF25">
    <property type="entry name" value="RNA POLYMERASE SIGMA FACTOR RFAY-RELATED"/>
    <property type="match status" value="1"/>
</dbReference>
<gene>
    <name evidence="7" type="ORF">SAMN04488038_101454</name>
</gene>
<dbReference type="OrthoDB" id="9797134at2"/>
<dbReference type="GO" id="GO:0006352">
    <property type="term" value="P:DNA-templated transcription initiation"/>
    <property type="evidence" value="ECO:0007669"/>
    <property type="project" value="InterPro"/>
</dbReference>
<feature type="domain" description="RNA polymerase sigma-70 region 2" evidence="5">
    <location>
        <begin position="10"/>
        <end position="75"/>
    </location>
</feature>
<dbReference type="Pfam" id="PF08281">
    <property type="entry name" value="Sigma70_r4_2"/>
    <property type="match status" value="1"/>
</dbReference>
<dbReference type="InterPro" id="IPR036388">
    <property type="entry name" value="WH-like_DNA-bd_sf"/>
</dbReference>
<proteinExistence type="inferred from homology"/>
<evidence type="ECO:0000256" key="4">
    <source>
        <dbReference type="ARBA" id="ARBA00023163"/>
    </source>
</evidence>
<dbReference type="InterPro" id="IPR013325">
    <property type="entry name" value="RNA_pol_sigma_r2"/>
</dbReference>
<dbReference type="RefSeq" id="WP_093281370.1">
    <property type="nucleotide sequence ID" value="NZ_FOFS01000001.1"/>
</dbReference>
<evidence type="ECO:0000256" key="1">
    <source>
        <dbReference type="ARBA" id="ARBA00010641"/>
    </source>
</evidence>
<evidence type="ECO:0000259" key="6">
    <source>
        <dbReference type="Pfam" id="PF08281"/>
    </source>
</evidence>
<dbReference type="Gene3D" id="1.10.10.10">
    <property type="entry name" value="Winged helix-like DNA-binding domain superfamily/Winged helix DNA-binding domain"/>
    <property type="match status" value="1"/>
</dbReference>
<dbReference type="InterPro" id="IPR014284">
    <property type="entry name" value="RNA_pol_sigma-70_dom"/>
</dbReference>
<dbReference type="NCBIfam" id="TIGR02937">
    <property type="entry name" value="sigma70-ECF"/>
    <property type="match status" value="1"/>
</dbReference>
<feature type="domain" description="RNA polymerase sigma factor 70 region 4 type 2" evidence="6">
    <location>
        <begin position="101"/>
        <end position="153"/>
    </location>
</feature>
<keyword evidence="3" id="KW-0731">Sigma factor</keyword>
<dbReference type="GO" id="GO:0003677">
    <property type="term" value="F:DNA binding"/>
    <property type="evidence" value="ECO:0007669"/>
    <property type="project" value="InterPro"/>
</dbReference>
<dbReference type="InterPro" id="IPR013324">
    <property type="entry name" value="RNA_pol_sigma_r3/r4-like"/>
</dbReference>
<evidence type="ECO:0000259" key="5">
    <source>
        <dbReference type="Pfam" id="PF04542"/>
    </source>
</evidence>
<keyword evidence="8" id="KW-1185">Reference proteome</keyword>
<dbReference type="AlphaFoldDB" id="A0A1H9ALS1"/>
<keyword evidence="4" id="KW-0804">Transcription</keyword>
<dbReference type="InterPro" id="IPR039425">
    <property type="entry name" value="RNA_pol_sigma-70-like"/>
</dbReference>
<organism evidence="7 8">
    <name type="scientific">Solimonas aquatica</name>
    <dbReference type="NCBI Taxonomy" id="489703"/>
    <lineage>
        <taxon>Bacteria</taxon>
        <taxon>Pseudomonadati</taxon>
        <taxon>Pseudomonadota</taxon>
        <taxon>Gammaproteobacteria</taxon>
        <taxon>Nevskiales</taxon>
        <taxon>Nevskiaceae</taxon>
        <taxon>Solimonas</taxon>
    </lineage>
</organism>
<dbReference type="GO" id="GO:0016987">
    <property type="term" value="F:sigma factor activity"/>
    <property type="evidence" value="ECO:0007669"/>
    <property type="project" value="UniProtKB-KW"/>
</dbReference>
<accession>A0A1H9ALS1</accession>
<dbReference type="Gene3D" id="1.10.1740.10">
    <property type="match status" value="1"/>
</dbReference>
<dbReference type="STRING" id="489703.SAMN04488038_101454"/>
<evidence type="ECO:0000256" key="3">
    <source>
        <dbReference type="ARBA" id="ARBA00023082"/>
    </source>
</evidence>
<evidence type="ECO:0000313" key="7">
    <source>
        <dbReference type="EMBL" id="SEP77704.1"/>
    </source>
</evidence>
<dbReference type="Proteomes" id="UP000199233">
    <property type="component" value="Unassembled WGS sequence"/>
</dbReference>
<dbReference type="SUPFAM" id="SSF88659">
    <property type="entry name" value="Sigma3 and sigma4 domains of RNA polymerase sigma factors"/>
    <property type="match status" value="1"/>
</dbReference>